<proteinExistence type="predicted"/>
<dbReference type="GO" id="GO:0000938">
    <property type="term" value="C:GARP complex"/>
    <property type="evidence" value="ECO:0007669"/>
    <property type="project" value="InterPro"/>
</dbReference>
<dbReference type="InterPro" id="IPR007234">
    <property type="entry name" value="Vps53_N"/>
</dbReference>
<sequence length="106" mass="12404">MGYNDIPQIKKLTSEFIDIQNALSQQINQDFQKVFTVANAENCNPTKLRQLADACSVVNVLDPKVKNELLNWFIGIQLSEYFVLFENSDNNVWLDQIDLRYTWFKK</sequence>
<dbReference type="AlphaFoldDB" id="A0A1B6IDC9"/>
<gene>
    <name evidence="2" type="ORF">g.57469</name>
</gene>
<dbReference type="PANTHER" id="PTHR12820:SF0">
    <property type="entry name" value="VACUOLAR PROTEIN SORTING-ASSOCIATED PROTEIN 53 HOMOLOG"/>
    <property type="match status" value="1"/>
</dbReference>
<name>A0A1B6IDC9_9HEMI</name>
<dbReference type="PANTHER" id="PTHR12820">
    <property type="entry name" value="VACUOLAR SORTING PROTEIN 53"/>
    <property type="match status" value="1"/>
</dbReference>
<feature type="domain" description="Vps53 N-terminal" evidence="1">
    <location>
        <begin position="3"/>
        <end position="106"/>
    </location>
</feature>
<protein>
    <recommendedName>
        <fullName evidence="1">Vps53 N-terminal domain-containing protein</fullName>
    </recommendedName>
</protein>
<dbReference type="InterPro" id="IPR039766">
    <property type="entry name" value="Vps53"/>
</dbReference>
<dbReference type="Pfam" id="PF04100">
    <property type="entry name" value="Vps53_N"/>
    <property type="match status" value="1"/>
</dbReference>
<organism evidence="2">
    <name type="scientific">Homalodisca liturata</name>
    <dbReference type="NCBI Taxonomy" id="320908"/>
    <lineage>
        <taxon>Eukaryota</taxon>
        <taxon>Metazoa</taxon>
        <taxon>Ecdysozoa</taxon>
        <taxon>Arthropoda</taxon>
        <taxon>Hexapoda</taxon>
        <taxon>Insecta</taxon>
        <taxon>Pterygota</taxon>
        <taxon>Neoptera</taxon>
        <taxon>Paraneoptera</taxon>
        <taxon>Hemiptera</taxon>
        <taxon>Auchenorrhyncha</taxon>
        <taxon>Membracoidea</taxon>
        <taxon>Cicadellidae</taxon>
        <taxon>Cicadellinae</taxon>
        <taxon>Proconiini</taxon>
        <taxon>Homalodisca</taxon>
    </lineage>
</organism>
<dbReference type="GO" id="GO:0005829">
    <property type="term" value="C:cytosol"/>
    <property type="evidence" value="ECO:0007669"/>
    <property type="project" value="GOC"/>
</dbReference>
<evidence type="ECO:0000259" key="1">
    <source>
        <dbReference type="Pfam" id="PF04100"/>
    </source>
</evidence>
<feature type="non-terminal residue" evidence="2">
    <location>
        <position position="106"/>
    </location>
</feature>
<dbReference type="GO" id="GO:0042147">
    <property type="term" value="P:retrograde transport, endosome to Golgi"/>
    <property type="evidence" value="ECO:0007669"/>
    <property type="project" value="InterPro"/>
</dbReference>
<accession>A0A1B6IDC9</accession>
<dbReference type="EMBL" id="GECU01022771">
    <property type="protein sequence ID" value="JAS84935.1"/>
    <property type="molecule type" value="Transcribed_RNA"/>
</dbReference>
<reference evidence="2" key="1">
    <citation type="submission" date="2015-11" db="EMBL/GenBank/DDBJ databases">
        <title>De novo transcriptome assembly of four potential Pierce s Disease insect vectors from Arizona vineyards.</title>
        <authorList>
            <person name="Tassone E.E."/>
        </authorList>
    </citation>
    <scope>NUCLEOTIDE SEQUENCE</scope>
</reference>
<evidence type="ECO:0000313" key="2">
    <source>
        <dbReference type="EMBL" id="JAS84935.1"/>
    </source>
</evidence>